<keyword evidence="1" id="KW-0812">Transmembrane</keyword>
<evidence type="ECO:0000313" key="3">
    <source>
        <dbReference type="Proteomes" id="UP000033754"/>
    </source>
</evidence>
<proteinExistence type="predicted"/>
<protein>
    <submittedName>
        <fullName evidence="2">Uncharacterized protein</fullName>
    </submittedName>
</protein>
<keyword evidence="1" id="KW-1133">Transmembrane helix</keyword>
<dbReference type="AlphaFoldDB" id="A0A0F3NDH8"/>
<gene>
    <name evidence="2" type="ORF">EPHNCH_0815</name>
</gene>
<evidence type="ECO:0000313" key="2">
    <source>
        <dbReference type="EMBL" id="KJV65811.1"/>
    </source>
</evidence>
<reference evidence="2 3" key="1">
    <citation type="submission" date="2015-01" db="EMBL/GenBank/DDBJ databases">
        <title>Genome Sequencing of Rickettsiales.</title>
        <authorList>
            <person name="Daugherty S.C."/>
            <person name="Su Q."/>
            <person name="Abolude K."/>
            <person name="Beier-Sexton M."/>
            <person name="Carlyon J.A."/>
            <person name="Carter R."/>
            <person name="Day N.P."/>
            <person name="Dumler S.J."/>
            <person name="Dyachenko V."/>
            <person name="Godinez A."/>
            <person name="Kurtti T.J."/>
            <person name="Lichay M."/>
            <person name="Mullins K.E."/>
            <person name="Ott S."/>
            <person name="Pappas-Brown V."/>
            <person name="Paris D.H."/>
            <person name="Patel P."/>
            <person name="Richards A.L."/>
            <person name="Sadzewicz L."/>
            <person name="Sears K."/>
            <person name="Seidman D."/>
            <person name="Sengamalay N."/>
            <person name="Stenos J."/>
            <person name="Tallon L.J."/>
            <person name="Vincent G."/>
            <person name="Fraser C.M."/>
            <person name="Munderloh U."/>
            <person name="Dunning-Hotopp J.C."/>
        </authorList>
    </citation>
    <scope>NUCLEOTIDE SEQUENCE [LARGE SCALE GENOMIC DNA]</scope>
    <source>
        <strain evidence="2 3">NCH-1</strain>
    </source>
</reference>
<organism evidence="2 3">
    <name type="scientific">Anaplasma phagocytophilum str. NCH-1</name>
    <dbReference type="NCBI Taxonomy" id="1359161"/>
    <lineage>
        <taxon>Bacteria</taxon>
        <taxon>Pseudomonadati</taxon>
        <taxon>Pseudomonadota</taxon>
        <taxon>Alphaproteobacteria</taxon>
        <taxon>Rickettsiales</taxon>
        <taxon>Anaplasmataceae</taxon>
        <taxon>Anaplasma</taxon>
        <taxon>phagocytophilum group</taxon>
    </lineage>
</organism>
<accession>A0A0F3NDH8</accession>
<dbReference type="Proteomes" id="UP000033754">
    <property type="component" value="Unassembled WGS sequence"/>
</dbReference>
<feature type="transmembrane region" description="Helical" evidence="1">
    <location>
        <begin position="28"/>
        <end position="50"/>
    </location>
</feature>
<evidence type="ECO:0000256" key="1">
    <source>
        <dbReference type="SAM" id="Phobius"/>
    </source>
</evidence>
<sequence>MLIYHTIRGINHIRVEIRQFMDIQPTKMLSAWDIISVSILEFAVFLPVTLTV</sequence>
<name>A0A0F3NDH8_ANAPH</name>
<keyword evidence="1" id="KW-0472">Membrane</keyword>
<dbReference type="EMBL" id="LANT01000004">
    <property type="protein sequence ID" value="KJV65811.1"/>
    <property type="molecule type" value="Genomic_DNA"/>
</dbReference>
<comment type="caution">
    <text evidence="2">The sequence shown here is derived from an EMBL/GenBank/DDBJ whole genome shotgun (WGS) entry which is preliminary data.</text>
</comment>